<dbReference type="Pfam" id="PF14579">
    <property type="entry name" value="HHH_6"/>
    <property type="match status" value="1"/>
</dbReference>
<proteinExistence type="predicted"/>
<evidence type="ECO:0000313" key="12">
    <source>
        <dbReference type="Proteomes" id="UP001162741"/>
    </source>
</evidence>
<evidence type="ECO:0000256" key="5">
    <source>
        <dbReference type="ARBA" id="ARBA00022932"/>
    </source>
</evidence>
<dbReference type="Proteomes" id="UP001162741">
    <property type="component" value="Chromosome"/>
</dbReference>
<dbReference type="EMBL" id="CP107006">
    <property type="protein sequence ID" value="UYQ91844.1"/>
    <property type="molecule type" value="Genomic_DNA"/>
</dbReference>
<reference evidence="11" key="1">
    <citation type="submission" date="2022-10" db="EMBL/GenBank/DDBJ databases">
        <title>Chitinophaga sp. nov., isolated from soil.</title>
        <authorList>
            <person name="Jeon C.O."/>
        </authorList>
    </citation>
    <scope>NUCLEOTIDE SEQUENCE</scope>
    <source>
        <strain evidence="11">R8</strain>
    </source>
</reference>
<comment type="catalytic activity">
    <reaction evidence="6">
        <text>DNA(n) + a 2'-deoxyribonucleoside 5'-triphosphate = DNA(n+1) + diphosphate</text>
        <dbReference type="Rhea" id="RHEA:22508"/>
        <dbReference type="Rhea" id="RHEA-COMP:17339"/>
        <dbReference type="Rhea" id="RHEA-COMP:17340"/>
        <dbReference type="ChEBI" id="CHEBI:33019"/>
        <dbReference type="ChEBI" id="CHEBI:61560"/>
        <dbReference type="ChEBI" id="CHEBI:173112"/>
        <dbReference type="EC" id="2.7.7.7"/>
    </reaction>
</comment>
<dbReference type="InterPro" id="IPR004013">
    <property type="entry name" value="PHP_dom"/>
</dbReference>
<keyword evidence="12" id="KW-1185">Reference proteome</keyword>
<dbReference type="Pfam" id="PF07733">
    <property type="entry name" value="DNA_pol3_alpha"/>
    <property type="match status" value="1"/>
</dbReference>
<feature type="domain" description="PHP" evidence="7">
    <location>
        <begin position="4"/>
        <end position="81"/>
    </location>
</feature>
<feature type="domain" description="DNA polymerase helix-hairpin-helix motif" evidence="9">
    <location>
        <begin position="719"/>
        <end position="804"/>
    </location>
</feature>
<dbReference type="CDD" id="cd04485">
    <property type="entry name" value="DnaE_OBF"/>
    <property type="match status" value="1"/>
</dbReference>
<name>A0ABY6J0K3_9BACT</name>
<dbReference type="Gene3D" id="3.20.20.140">
    <property type="entry name" value="Metal-dependent hydrolases"/>
    <property type="match status" value="2"/>
</dbReference>
<dbReference type="InterPro" id="IPR040982">
    <property type="entry name" value="DNA_pol3_finger"/>
</dbReference>
<keyword evidence="2 11" id="KW-0808">Transferase</keyword>
<dbReference type="NCBIfam" id="TIGR00594">
    <property type="entry name" value="polc"/>
    <property type="match status" value="1"/>
</dbReference>
<keyword evidence="3 11" id="KW-0548">Nucleotidyltransferase</keyword>
<evidence type="ECO:0000256" key="6">
    <source>
        <dbReference type="ARBA" id="ARBA00049244"/>
    </source>
</evidence>
<dbReference type="EC" id="2.7.7.7" evidence="1"/>
<protein>
    <recommendedName>
        <fullName evidence="1">DNA-directed DNA polymerase</fullName>
        <ecNumber evidence="1">2.7.7.7</ecNumber>
    </recommendedName>
</protein>
<evidence type="ECO:0000259" key="9">
    <source>
        <dbReference type="Pfam" id="PF14579"/>
    </source>
</evidence>
<dbReference type="PANTHER" id="PTHR32294">
    <property type="entry name" value="DNA POLYMERASE III SUBUNIT ALPHA"/>
    <property type="match status" value="1"/>
</dbReference>
<evidence type="ECO:0000259" key="8">
    <source>
        <dbReference type="Pfam" id="PF07733"/>
    </source>
</evidence>
<evidence type="ECO:0000256" key="3">
    <source>
        <dbReference type="ARBA" id="ARBA00022695"/>
    </source>
</evidence>
<evidence type="ECO:0000313" key="11">
    <source>
        <dbReference type="EMBL" id="UYQ91844.1"/>
    </source>
</evidence>
<dbReference type="SUPFAM" id="SSF89550">
    <property type="entry name" value="PHP domain-like"/>
    <property type="match status" value="1"/>
</dbReference>
<feature type="domain" description="Bacterial DNA polymerase III alpha subunit NTPase" evidence="8">
    <location>
        <begin position="237"/>
        <end position="474"/>
    </location>
</feature>
<dbReference type="InterPro" id="IPR016195">
    <property type="entry name" value="Pol/histidinol_Pase-like"/>
</dbReference>
<evidence type="ECO:0000259" key="7">
    <source>
        <dbReference type="Pfam" id="PF02811"/>
    </source>
</evidence>
<evidence type="ECO:0000256" key="2">
    <source>
        <dbReference type="ARBA" id="ARBA00022679"/>
    </source>
</evidence>
<evidence type="ECO:0000259" key="10">
    <source>
        <dbReference type="Pfam" id="PF17657"/>
    </source>
</evidence>
<sequence length="983" mass="112680">MRYGTIRDKELVSLAKEWGVTSLALTNINSTTGAWDFVRACRAADIKPVIGMECRNGGTFCYLLLAREMEGWLSINDFLSAHLHSGAPFPAKPGYMPGVYVVYPWGAQHPASLAEHELIGVRPRELSRLFRMDVQALRDKLVMLQPVTFATTEQYELHRLLRAVDCNLLITQLPQQEVAASDELFVPPHRMLEWYAAYPSIVQNTLRIMDSCDVQFDLKASRNKQTFTGSRQSDKELLREKAMEGLGWRYGADHEEARQRVEKELHIIDKMDFNAYFLITWDIICYARNRGFFFVGRGSGANSVVAYCLGITNVDPVALGLYFERFLNPHRASPPDFDIDFSWRDRDDIFRYIFKKYGEKHAALLGTVNTFQTNAVVRELGKVFGLPKYEIDRVLEKPYEVSLGTDNVHRRILHYGQMLEAYPNHLSIHAGGVLISEAPIHQHCATHMPPKGFSTAQLDMHMAESIHLHKFDILSQRGLGHIRDTISLVKQNRGVDVDIDDVKGFMEDEHVKQNLRQVNTIGCFYIESPGMRQLLQKLRCENYITLVAASSIIRPGVAQAGMMRQYVHNFHHPDKTEYLHPVMKELLAETYGVMVYQEDVIRVAHRFADLELADADTLRRAMSGKYRGEESFRKIQQQFFENCDRLGRERSVSEEVWRQISSFANFSFSKAHSASFAVESYQSLFLKTYFPAEFMVAVINNFGGFYNRELYFRELSKAGVTLHPPCVNDGDYYTNIKGSDVYTGFIQVDRLEQAWMERVLRCRQADGLFSGLEDFIARTAPAPEQLEILIRVGAFKFTGESKKSLLWQSSLLLRKQVAEDARLSLFREEPRDWKLPHLSKHTHEDAFDEIELLGFPLASPFEVLDHQQDVYDTAGMIDRKVGQQVKVLGYLVTLKYIRTSKGDPMCFGTFLDREMNFVDTVHFPQSLGRYPFQKGGFYVLEGLVTEEFGVITINVQAMKKIGYFEDRVFEGPSAQRHVAERLL</sequence>
<dbReference type="RefSeq" id="WP_264280209.1">
    <property type="nucleotide sequence ID" value="NZ_CP107006.1"/>
</dbReference>
<dbReference type="Pfam" id="PF17657">
    <property type="entry name" value="DNA_pol3_finger"/>
    <property type="match status" value="1"/>
</dbReference>
<dbReference type="InterPro" id="IPR029460">
    <property type="entry name" value="DNAPol_HHH"/>
</dbReference>
<keyword evidence="5" id="KW-0239">DNA-directed DNA polymerase</keyword>
<gene>
    <name evidence="11" type="primary">dnaE</name>
    <name evidence="11" type="ORF">MKQ68_17295</name>
</gene>
<keyword evidence="4" id="KW-0235">DNA replication</keyword>
<organism evidence="11 12">
    <name type="scientific">Chitinophaga horti</name>
    <dbReference type="NCBI Taxonomy" id="2920382"/>
    <lineage>
        <taxon>Bacteria</taxon>
        <taxon>Pseudomonadati</taxon>
        <taxon>Bacteroidota</taxon>
        <taxon>Chitinophagia</taxon>
        <taxon>Chitinophagales</taxon>
        <taxon>Chitinophagaceae</taxon>
        <taxon>Chitinophaga</taxon>
    </lineage>
</organism>
<dbReference type="Pfam" id="PF02811">
    <property type="entry name" value="PHP"/>
    <property type="match status" value="1"/>
</dbReference>
<feature type="domain" description="DNA polymerase III alpha subunit finger" evidence="10">
    <location>
        <begin position="480"/>
        <end position="644"/>
    </location>
</feature>
<accession>A0ABY6J0K3</accession>
<dbReference type="GO" id="GO:0003887">
    <property type="term" value="F:DNA-directed DNA polymerase activity"/>
    <property type="evidence" value="ECO:0007669"/>
    <property type="project" value="UniProtKB-EC"/>
</dbReference>
<dbReference type="InterPro" id="IPR011708">
    <property type="entry name" value="DNA_pol3_alpha_NTPase_dom"/>
</dbReference>
<evidence type="ECO:0000256" key="1">
    <source>
        <dbReference type="ARBA" id="ARBA00012417"/>
    </source>
</evidence>
<dbReference type="InterPro" id="IPR004805">
    <property type="entry name" value="DnaE2/DnaE/PolC"/>
</dbReference>
<evidence type="ECO:0000256" key="4">
    <source>
        <dbReference type="ARBA" id="ARBA00022705"/>
    </source>
</evidence>